<keyword evidence="2" id="KW-1185">Reference proteome</keyword>
<dbReference type="EMBL" id="BORT01000004">
    <property type="protein sequence ID" value="GIO46437.1"/>
    <property type="molecule type" value="Genomic_DNA"/>
</dbReference>
<accession>A0A920CRM2</accession>
<proteinExistence type="predicted"/>
<sequence>MPGVRWTDPNGHDSFNMIILRTGPMRKTTPTAGHAYEYDIARASCRSVPEITFQKNWRSVCPLVPQSPARTMPSVPAALPQPTLRTSLQSQGIVTLQKQASKTRYVQHTLYVSPVKRGSGIEIIEDILPVYQISVLIM</sequence>
<comment type="caution">
    <text evidence="1">The sequence shown here is derived from an EMBL/GenBank/DDBJ whole genome shotgun (WGS) entry which is preliminary data.</text>
</comment>
<organism evidence="1 2">
    <name type="scientific">Paenibacillus azoreducens</name>
    <dbReference type="NCBI Taxonomy" id="116718"/>
    <lineage>
        <taxon>Bacteria</taxon>
        <taxon>Bacillati</taxon>
        <taxon>Bacillota</taxon>
        <taxon>Bacilli</taxon>
        <taxon>Bacillales</taxon>
        <taxon>Paenibacillaceae</taxon>
        <taxon>Paenibacillus</taxon>
    </lineage>
</organism>
<dbReference type="AlphaFoldDB" id="A0A920CRM2"/>
<protein>
    <submittedName>
        <fullName evidence="1">Uncharacterized protein</fullName>
    </submittedName>
</protein>
<evidence type="ECO:0000313" key="2">
    <source>
        <dbReference type="Proteomes" id="UP000682811"/>
    </source>
</evidence>
<name>A0A920CRM2_9BACL</name>
<reference evidence="1 2" key="1">
    <citation type="submission" date="2021-03" db="EMBL/GenBank/DDBJ databases">
        <title>Antimicrobial resistance genes in bacteria isolated from Japanese honey, and their potential for conferring macrolide and lincosamide resistance in the American foulbrood pathogen Paenibacillus larvae.</title>
        <authorList>
            <person name="Okamoto M."/>
            <person name="Kumagai M."/>
            <person name="Kanamori H."/>
            <person name="Takamatsu D."/>
        </authorList>
    </citation>
    <scope>NUCLEOTIDE SEQUENCE [LARGE SCALE GENOMIC DNA]</scope>
    <source>
        <strain evidence="1 2">J34TS1</strain>
    </source>
</reference>
<gene>
    <name evidence="1" type="ORF">J34TS1_12020</name>
</gene>
<evidence type="ECO:0000313" key="1">
    <source>
        <dbReference type="EMBL" id="GIO46437.1"/>
    </source>
</evidence>
<dbReference type="Proteomes" id="UP000682811">
    <property type="component" value="Unassembled WGS sequence"/>
</dbReference>